<name>A0AAD6YWU7_9AGAR</name>
<protein>
    <submittedName>
        <fullName evidence="2">Uncharacterized protein</fullName>
    </submittedName>
</protein>
<comment type="caution">
    <text evidence="2">The sequence shown here is derived from an EMBL/GenBank/DDBJ whole genome shotgun (WGS) entry which is preliminary data.</text>
</comment>
<dbReference type="Proteomes" id="UP001218218">
    <property type="component" value="Unassembled WGS sequence"/>
</dbReference>
<evidence type="ECO:0000256" key="1">
    <source>
        <dbReference type="SAM" id="MobiDB-lite"/>
    </source>
</evidence>
<gene>
    <name evidence="2" type="ORF">DFH08DRAFT_828200</name>
</gene>
<proteinExistence type="predicted"/>
<sequence length="246" mass="27499">MPPPQLSRIHIDEKGIKKTVSNGNPELSSARPHDWPLVRLSPFPTGSPRNSQKNKVMKHNALGPWVQCAERRLAERENWRCAVHGFIDLGHTSRMAVQGIKVVTPGMWITPAKVLLGTSYLSPLLPALTTTCIFGPNIHAPKNAMFVNYHAHDGLATFRLWLKENHYSAWTADWILNNGQYEADIHFNGESPPDPTLLRIHAARASVLNGCGFLEIAETWEHNLLRTEASVLLLESKLRLLEVATS</sequence>
<keyword evidence="3" id="KW-1185">Reference proteome</keyword>
<accession>A0AAD6YWU7</accession>
<evidence type="ECO:0000313" key="3">
    <source>
        <dbReference type="Proteomes" id="UP001218218"/>
    </source>
</evidence>
<feature type="region of interest" description="Disordered" evidence="1">
    <location>
        <begin position="14"/>
        <end position="33"/>
    </location>
</feature>
<organism evidence="2 3">
    <name type="scientific">Mycena albidolilacea</name>
    <dbReference type="NCBI Taxonomy" id="1033008"/>
    <lineage>
        <taxon>Eukaryota</taxon>
        <taxon>Fungi</taxon>
        <taxon>Dikarya</taxon>
        <taxon>Basidiomycota</taxon>
        <taxon>Agaricomycotina</taxon>
        <taxon>Agaricomycetes</taxon>
        <taxon>Agaricomycetidae</taxon>
        <taxon>Agaricales</taxon>
        <taxon>Marasmiineae</taxon>
        <taxon>Mycenaceae</taxon>
        <taxon>Mycena</taxon>
    </lineage>
</organism>
<dbReference type="AlphaFoldDB" id="A0AAD6YWU7"/>
<dbReference type="EMBL" id="JARIHO010000154">
    <property type="protein sequence ID" value="KAJ7300743.1"/>
    <property type="molecule type" value="Genomic_DNA"/>
</dbReference>
<reference evidence="2" key="1">
    <citation type="submission" date="2023-03" db="EMBL/GenBank/DDBJ databases">
        <title>Massive genome expansion in bonnet fungi (Mycena s.s.) driven by repeated elements and novel gene families across ecological guilds.</title>
        <authorList>
            <consortium name="Lawrence Berkeley National Laboratory"/>
            <person name="Harder C.B."/>
            <person name="Miyauchi S."/>
            <person name="Viragh M."/>
            <person name="Kuo A."/>
            <person name="Thoen E."/>
            <person name="Andreopoulos B."/>
            <person name="Lu D."/>
            <person name="Skrede I."/>
            <person name="Drula E."/>
            <person name="Henrissat B."/>
            <person name="Morin E."/>
            <person name="Kohler A."/>
            <person name="Barry K."/>
            <person name="LaButti K."/>
            <person name="Morin E."/>
            <person name="Salamov A."/>
            <person name="Lipzen A."/>
            <person name="Mereny Z."/>
            <person name="Hegedus B."/>
            <person name="Baldrian P."/>
            <person name="Stursova M."/>
            <person name="Weitz H."/>
            <person name="Taylor A."/>
            <person name="Grigoriev I.V."/>
            <person name="Nagy L.G."/>
            <person name="Martin F."/>
            <person name="Kauserud H."/>
        </authorList>
    </citation>
    <scope>NUCLEOTIDE SEQUENCE</scope>
    <source>
        <strain evidence="2">CBHHK002</strain>
    </source>
</reference>
<evidence type="ECO:0000313" key="2">
    <source>
        <dbReference type="EMBL" id="KAJ7300743.1"/>
    </source>
</evidence>